<dbReference type="EMBL" id="FR872648">
    <property type="protein sequence ID" value="CCB91076.1"/>
    <property type="molecule type" value="Genomic_DNA"/>
</dbReference>
<sequence>RCLPSYDFTTHTRVDQVKIVDPAPLIIVEGILLLAVPEIRKLFDLKIFIDTDDDIRILRRLERDLLERGRDFDSVKNQYLSTVKPMHHQFVEPSKNQADVVIWGTNENFDVATGLISGYLKKL</sequence>
<protein>
    <submittedName>
        <fullName evidence="2">Uridine kinase</fullName>
        <ecNumber evidence="2">2.7.1.48</ecNumber>
    </submittedName>
</protein>
<dbReference type="PRINTS" id="PR00988">
    <property type="entry name" value="URIDINKINASE"/>
</dbReference>
<organism evidence="2">
    <name type="scientific">Waddlia chondrophila 2032/99</name>
    <dbReference type="NCBI Taxonomy" id="765953"/>
    <lineage>
        <taxon>Bacteria</taxon>
        <taxon>Pseudomonadati</taxon>
        <taxon>Chlamydiota</taxon>
        <taxon>Chlamydiia</taxon>
        <taxon>Parachlamydiales</taxon>
        <taxon>Waddliaceae</taxon>
        <taxon>Waddlia</taxon>
    </lineage>
</organism>
<gene>
    <name evidence="2" type="primary">udk</name>
    <name evidence="2" type="ORF">WCH_AG04030</name>
</gene>
<dbReference type="EC" id="2.7.1.48" evidence="2"/>
<dbReference type="InterPro" id="IPR006083">
    <property type="entry name" value="PRK/URK"/>
</dbReference>
<dbReference type="AlphaFoldDB" id="F8LC62"/>
<name>F8LC62_9BACT</name>
<dbReference type="GO" id="GO:0005524">
    <property type="term" value="F:ATP binding"/>
    <property type="evidence" value="ECO:0007669"/>
    <property type="project" value="InterPro"/>
</dbReference>
<dbReference type="Pfam" id="PF00485">
    <property type="entry name" value="PRK"/>
    <property type="match status" value="1"/>
</dbReference>
<proteinExistence type="predicted"/>
<dbReference type="Gene3D" id="3.40.50.300">
    <property type="entry name" value="P-loop containing nucleotide triphosphate hydrolases"/>
    <property type="match status" value="1"/>
</dbReference>
<feature type="non-terminal residue" evidence="2">
    <location>
        <position position="1"/>
    </location>
</feature>
<dbReference type="InterPro" id="IPR027417">
    <property type="entry name" value="P-loop_NTPase"/>
</dbReference>
<evidence type="ECO:0000259" key="1">
    <source>
        <dbReference type="Pfam" id="PF00485"/>
    </source>
</evidence>
<keyword evidence="2" id="KW-0418">Kinase</keyword>
<dbReference type="GO" id="GO:0004849">
    <property type="term" value="F:uridine kinase activity"/>
    <property type="evidence" value="ECO:0007669"/>
    <property type="project" value="UniProtKB-EC"/>
</dbReference>
<keyword evidence="2" id="KW-0808">Transferase</keyword>
<evidence type="ECO:0000313" key="2">
    <source>
        <dbReference type="EMBL" id="CCB91076.1"/>
    </source>
</evidence>
<reference evidence="2" key="1">
    <citation type="submission" date="2011-05" db="EMBL/GenBank/DDBJ databases">
        <title>Unity in variety -- the pan-genome of the Chlamydiae.</title>
        <authorList>
            <person name="Collingro A."/>
            <person name="Tischler P."/>
            <person name="Weinmaier T."/>
            <person name="Penz T."/>
            <person name="Heinz E."/>
            <person name="Brunham R.C."/>
            <person name="Read T.D."/>
            <person name="Bavoil P.M."/>
            <person name="Sachse K."/>
            <person name="Kahane S."/>
            <person name="Friedman M.G."/>
            <person name="Rattei T."/>
            <person name="Myers G.S.A."/>
            <person name="Horn M."/>
        </authorList>
    </citation>
    <scope>NUCLEOTIDE SEQUENCE</scope>
    <source>
        <strain evidence="2">2032/99</strain>
    </source>
</reference>
<accession>F8LC62</accession>
<dbReference type="PANTHER" id="PTHR10285">
    <property type="entry name" value="URIDINE KINASE"/>
    <property type="match status" value="1"/>
</dbReference>
<dbReference type="SUPFAM" id="SSF52540">
    <property type="entry name" value="P-loop containing nucleoside triphosphate hydrolases"/>
    <property type="match status" value="1"/>
</dbReference>
<feature type="domain" description="Phosphoribulokinase/uridine kinase" evidence="1">
    <location>
        <begin position="4"/>
        <end position="102"/>
    </location>
</feature>